<proteinExistence type="predicted"/>
<name>A0AAV7VFJ5_PLEWA</name>
<accession>A0AAV7VFJ5</accession>
<dbReference type="EMBL" id="JANPWB010000003">
    <property type="protein sequence ID" value="KAJ1200360.1"/>
    <property type="molecule type" value="Genomic_DNA"/>
</dbReference>
<feature type="signal peptide" evidence="1">
    <location>
        <begin position="1"/>
        <end position="21"/>
    </location>
</feature>
<dbReference type="Proteomes" id="UP001066276">
    <property type="component" value="Chromosome 2_1"/>
</dbReference>
<reference evidence="2" key="1">
    <citation type="journal article" date="2022" name="bioRxiv">
        <title>Sequencing and chromosome-scale assembly of the giantPleurodeles waltlgenome.</title>
        <authorList>
            <person name="Brown T."/>
            <person name="Elewa A."/>
            <person name="Iarovenko S."/>
            <person name="Subramanian E."/>
            <person name="Araus A.J."/>
            <person name="Petzold A."/>
            <person name="Susuki M."/>
            <person name="Suzuki K.-i.T."/>
            <person name="Hayashi T."/>
            <person name="Toyoda A."/>
            <person name="Oliveira C."/>
            <person name="Osipova E."/>
            <person name="Leigh N.D."/>
            <person name="Simon A."/>
            <person name="Yun M.H."/>
        </authorList>
    </citation>
    <scope>NUCLEOTIDE SEQUENCE</scope>
    <source>
        <strain evidence="2">20211129_DDA</strain>
        <tissue evidence="2">Liver</tissue>
    </source>
</reference>
<feature type="chain" id="PRO_5043731422" evidence="1">
    <location>
        <begin position="22"/>
        <end position="84"/>
    </location>
</feature>
<evidence type="ECO:0000256" key="1">
    <source>
        <dbReference type="SAM" id="SignalP"/>
    </source>
</evidence>
<sequence>MEVFHWVCCCVLVTQMARVTGEMAPAFTSEELEKLVNRVLPLYAKLYGRPEVQVSSRMACMDVCDGGGCLYMCARFVTAQALNV</sequence>
<keyword evidence="1" id="KW-0732">Signal</keyword>
<protein>
    <submittedName>
        <fullName evidence="2">Uncharacterized protein</fullName>
    </submittedName>
</protein>
<comment type="caution">
    <text evidence="2">The sequence shown here is derived from an EMBL/GenBank/DDBJ whole genome shotgun (WGS) entry which is preliminary data.</text>
</comment>
<evidence type="ECO:0000313" key="3">
    <source>
        <dbReference type="Proteomes" id="UP001066276"/>
    </source>
</evidence>
<keyword evidence="3" id="KW-1185">Reference proteome</keyword>
<dbReference type="AlphaFoldDB" id="A0AAV7VFJ5"/>
<evidence type="ECO:0000313" key="2">
    <source>
        <dbReference type="EMBL" id="KAJ1200360.1"/>
    </source>
</evidence>
<gene>
    <name evidence="2" type="ORF">NDU88_004184</name>
</gene>
<organism evidence="2 3">
    <name type="scientific">Pleurodeles waltl</name>
    <name type="common">Iberian ribbed newt</name>
    <dbReference type="NCBI Taxonomy" id="8319"/>
    <lineage>
        <taxon>Eukaryota</taxon>
        <taxon>Metazoa</taxon>
        <taxon>Chordata</taxon>
        <taxon>Craniata</taxon>
        <taxon>Vertebrata</taxon>
        <taxon>Euteleostomi</taxon>
        <taxon>Amphibia</taxon>
        <taxon>Batrachia</taxon>
        <taxon>Caudata</taxon>
        <taxon>Salamandroidea</taxon>
        <taxon>Salamandridae</taxon>
        <taxon>Pleurodelinae</taxon>
        <taxon>Pleurodeles</taxon>
    </lineage>
</organism>